<dbReference type="PANTHER" id="PTHR46033:SF8">
    <property type="entry name" value="PROTEIN MAINTENANCE OF MERISTEMS-LIKE"/>
    <property type="match status" value="1"/>
</dbReference>
<evidence type="ECO:0000259" key="1">
    <source>
        <dbReference type="Pfam" id="PF10536"/>
    </source>
</evidence>
<evidence type="ECO:0000313" key="2">
    <source>
        <dbReference type="EMBL" id="RYR37739.1"/>
    </source>
</evidence>
<reference evidence="2 3" key="1">
    <citation type="submission" date="2019-01" db="EMBL/GenBank/DDBJ databases">
        <title>Sequencing of cultivated peanut Arachis hypogaea provides insights into genome evolution and oil improvement.</title>
        <authorList>
            <person name="Chen X."/>
        </authorList>
    </citation>
    <scope>NUCLEOTIDE SEQUENCE [LARGE SCALE GENOMIC DNA]</scope>
    <source>
        <strain evidence="3">cv. Fuhuasheng</strain>
        <tissue evidence="2">Leaves</tissue>
    </source>
</reference>
<dbReference type="Pfam" id="PF10536">
    <property type="entry name" value="PMD"/>
    <property type="match status" value="1"/>
</dbReference>
<comment type="caution">
    <text evidence="2">The sequence shown here is derived from an EMBL/GenBank/DDBJ whole genome shotgun (WGS) entry which is preliminary data.</text>
</comment>
<dbReference type="PANTHER" id="PTHR46033">
    <property type="entry name" value="PROTEIN MAIN-LIKE 2"/>
    <property type="match status" value="1"/>
</dbReference>
<dbReference type="GO" id="GO:0010073">
    <property type="term" value="P:meristem maintenance"/>
    <property type="evidence" value="ECO:0007669"/>
    <property type="project" value="InterPro"/>
</dbReference>
<dbReference type="EMBL" id="SDMP01000009">
    <property type="protein sequence ID" value="RYR37739.1"/>
    <property type="molecule type" value="Genomic_DNA"/>
</dbReference>
<organism evidence="2 3">
    <name type="scientific">Arachis hypogaea</name>
    <name type="common">Peanut</name>
    <dbReference type="NCBI Taxonomy" id="3818"/>
    <lineage>
        <taxon>Eukaryota</taxon>
        <taxon>Viridiplantae</taxon>
        <taxon>Streptophyta</taxon>
        <taxon>Embryophyta</taxon>
        <taxon>Tracheophyta</taxon>
        <taxon>Spermatophyta</taxon>
        <taxon>Magnoliopsida</taxon>
        <taxon>eudicotyledons</taxon>
        <taxon>Gunneridae</taxon>
        <taxon>Pentapetalae</taxon>
        <taxon>rosids</taxon>
        <taxon>fabids</taxon>
        <taxon>Fabales</taxon>
        <taxon>Fabaceae</taxon>
        <taxon>Papilionoideae</taxon>
        <taxon>50 kb inversion clade</taxon>
        <taxon>dalbergioids sensu lato</taxon>
        <taxon>Dalbergieae</taxon>
        <taxon>Pterocarpus clade</taxon>
        <taxon>Arachis</taxon>
    </lineage>
</organism>
<sequence>MLLFGTILFSDKSGITVHWKYLSLLREFCNINKFSWGFACLAHMYQLLCRASRHDCKDMDGPFAFLLVWAWIQMSSIGSLPVDTSFPLVRRMIINPPPNNFVWDAYSPHWVAPHLVPLEINEDFGFCKDPPRETIKLGMSHNIVVTDPKNKN</sequence>
<proteinExistence type="predicted"/>
<keyword evidence="3" id="KW-1185">Reference proteome</keyword>
<dbReference type="AlphaFoldDB" id="A0A445BGG4"/>
<gene>
    <name evidence="2" type="ORF">Ahy_A09g042619</name>
</gene>
<accession>A0A445BGG4</accession>
<feature type="domain" description="Aminotransferase-like plant mobile" evidence="1">
    <location>
        <begin position="1"/>
        <end position="77"/>
    </location>
</feature>
<evidence type="ECO:0000313" key="3">
    <source>
        <dbReference type="Proteomes" id="UP000289738"/>
    </source>
</evidence>
<dbReference type="InterPro" id="IPR044824">
    <property type="entry name" value="MAIN-like"/>
</dbReference>
<protein>
    <recommendedName>
        <fullName evidence="1">Aminotransferase-like plant mobile domain-containing protein</fullName>
    </recommendedName>
</protein>
<dbReference type="Proteomes" id="UP000289738">
    <property type="component" value="Chromosome A09"/>
</dbReference>
<dbReference type="InterPro" id="IPR019557">
    <property type="entry name" value="AminoTfrase-like_pln_mobile"/>
</dbReference>
<name>A0A445BGG4_ARAHY</name>